<dbReference type="AlphaFoldDB" id="A0A6C0EL93"/>
<sequence>MANPWLTHVKKTMAEMKHRGTYKKGDGLKKVILAAKKTYKHHAASSVKHTRRHRKSRKSFF</sequence>
<name>A0A6C0EL93_9ZZZZ</name>
<proteinExistence type="predicted"/>
<evidence type="ECO:0000313" key="2">
    <source>
        <dbReference type="EMBL" id="QHT29936.1"/>
    </source>
</evidence>
<feature type="region of interest" description="Disordered" evidence="1">
    <location>
        <begin position="39"/>
        <end position="61"/>
    </location>
</feature>
<reference evidence="2" key="1">
    <citation type="journal article" date="2020" name="Nature">
        <title>Giant virus diversity and host interactions through global metagenomics.</title>
        <authorList>
            <person name="Schulz F."/>
            <person name="Roux S."/>
            <person name="Paez-Espino D."/>
            <person name="Jungbluth S."/>
            <person name="Walsh D.A."/>
            <person name="Denef V.J."/>
            <person name="McMahon K.D."/>
            <person name="Konstantinidis K.T."/>
            <person name="Eloe-Fadrosh E.A."/>
            <person name="Kyrpides N.C."/>
            <person name="Woyke T."/>
        </authorList>
    </citation>
    <scope>NUCLEOTIDE SEQUENCE</scope>
    <source>
        <strain evidence="2">GVMAG-M-3300009068-25</strain>
    </source>
</reference>
<organism evidence="2">
    <name type="scientific">viral metagenome</name>
    <dbReference type="NCBI Taxonomy" id="1070528"/>
    <lineage>
        <taxon>unclassified sequences</taxon>
        <taxon>metagenomes</taxon>
        <taxon>organismal metagenomes</taxon>
    </lineage>
</organism>
<dbReference type="EMBL" id="MN738888">
    <property type="protein sequence ID" value="QHT29936.1"/>
    <property type="molecule type" value="Genomic_DNA"/>
</dbReference>
<protein>
    <submittedName>
        <fullName evidence="2">Uncharacterized protein</fullName>
    </submittedName>
</protein>
<evidence type="ECO:0000256" key="1">
    <source>
        <dbReference type="SAM" id="MobiDB-lite"/>
    </source>
</evidence>
<accession>A0A6C0EL93</accession>